<dbReference type="Proteomes" id="UP000289886">
    <property type="component" value="Unassembled WGS sequence"/>
</dbReference>
<dbReference type="FunFam" id="2.60.40.10:FF:000234">
    <property type="entry name" value="Collagen, type XII, alpha 1"/>
    <property type="match status" value="3"/>
</dbReference>
<feature type="domain" description="Fibronectin type-III" evidence="23">
    <location>
        <begin position="1590"/>
        <end position="1679"/>
    </location>
</feature>
<keyword evidence="13" id="KW-0496">Mitochondrion</keyword>
<dbReference type="CDD" id="cd01482">
    <property type="entry name" value="vWA_collagen_alphaI-XII-like"/>
    <property type="match status" value="4"/>
</dbReference>
<dbReference type="Gene3D" id="3.40.50.410">
    <property type="entry name" value="von Willebrand factor, type A domain"/>
    <property type="match status" value="4"/>
</dbReference>
<keyword evidence="10" id="KW-0130">Cell adhesion</keyword>
<comment type="similarity">
    <text evidence="17">Belongs to the fibril-associated collagens with interrupted helices (FACIT) family.</text>
</comment>
<dbReference type="CDD" id="cd00063">
    <property type="entry name" value="FN3"/>
    <property type="match status" value="17"/>
</dbReference>
<evidence type="ECO:0000256" key="3">
    <source>
        <dbReference type="ARBA" id="ARBA00004673"/>
    </source>
</evidence>
<dbReference type="Gene3D" id="2.60.120.200">
    <property type="match status" value="1"/>
</dbReference>
<evidence type="ECO:0000313" key="24">
    <source>
        <dbReference type="EMBL" id="RXM35372.1"/>
    </source>
</evidence>
<evidence type="ECO:0000256" key="21">
    <source>
        <dbReference type="SAM" id="MobiDB-lite"/>
    </source>
</evidence>
<dbReference type="CDD" id="cd00928">
    <property type="entry name" value="Cyt_c_Oxidase_VIIa"/>
    <property type="match status" value="1"/>
</dbReference>
<keyword evidence="15" id="KW-1015">Disulfide bond</keyword>
<dbReference type="FunFam" id="2.60.40.10:FF:000227">
    <property type="entry name" value="Fibronectin isoform X1"/>
    <property type="match status" value="1"/>
</dbReference>
<dbReference type="PRINTS" id="PR00453">
    <property type="entry name" value="VWFADOMAIN"/>
</dbReference>
<dbReference type="InterPro" id="IPR003177">
    <property type="entry name" value="Cytc_oxidase_su7a_met"/>
</dbReference>
<dbReference type="GO" id="GO:0097250">
    <property type="term" value="P:mitochondrial respirasome assembly"/>
    <property type="evidence" value="ECO:0007669"/>
    <property type="project" value="UniProtKB-ARBA"/>
</dbReference>
<feature type="domain" description="Fibronectin type-III" evidence="23">
    <location>
        <begin position="1680"/>
        <end position="1774"/>
    </location>
</feature>
<feature type="domain" description="Fibronectin type-III" evidence="23">
    <location>
        <begin position="67"/>
        <end position="157"/>
    </location>
</feature>
<dbReference type="FunFam" id="4.10.91.10:FF:000001">
    <property type="entry name" value="Cytochrome c oxidase subunit 7A1, mitochondrial"/>
    <property type="match status" value="1"/>
</dbReference>
<evidence type="ECO:0000256" key="18">
    <source>
        <dbReference type="ARBA" id="ARBA00053577"/>
    </source>
</evidence>
<dbReference type="FunFam" id="2.60.40.10:FF:000480">
    <property type="entry name" value="Collagen, type XII, alpha 1"/>
    <property type="match status" value="1"/>
</dbReference>
<feature type="domain" description="Fibronectin type-III" evidence="23">
    <location>
        <begin position="1018"/>
        <end position="1106"/>
    </location>
</feature>
<feature type="domain" description="Fibronectin type-III" evidence="23">
    <location>
        <begin position="2230"/>
        <end position="2320"/>
    </location>
</feature>
<evidence type="ECO:0000259" key="23">
    <source>
        <dbReference type="PROSITE" id="PS50853"/>
    </source>
</evidence>
<reference evidence="24 25" key="1">
    <citation type="submission" date="2019-01" db="EMBL/GenBank/DDBJ databases">
        <title>Draft Genome and Complete Hox-Cluster Characterization of the Sterlet Sturgeon (Acipenser ruthenus).</title>
        <authorList>
            <person name="Wei Q."/>
        </authorList>
    </citation>
    <scope>NUCLEOTIDE SEQUENCE [LARGE SCALE GENOMIC DNA]</scope>
    <source>
        <strain evidence="24">WHYD16114868_AA</strain>
        <tissue evidence="24">Blood</tissue>
    </source>
</reference>
<dbReference type="PANTHER" id="PTHR46708">
    <property type="entry name" value="TENASCIN"/>
    <property type="match status" value="1"/>
</dbReference>
<feature type="domain" description="Fibronectin type-III" evidence="23">
    <location>
        <begin position="356"/>
        <end position="444"/>
    </location>
</feature>
<keyword evidence="11" id="KW-0809">Transit peptide</keyword>
<evidence type="ECO:0000256" key="16">
    <source>
        <dbReference type="ARBA" id="ARBA00023180"/>
    </source>
</evidence>
<dbReference type="PROSITE" id="PS50234">
    <property type="entry name" value="VWFA"/>
    <property type="match status" value="4"/>
</dbReference>
<protein>
    <recommendedName>
        <fullName evidence="20">Collagen alpha-1(XII) chain</fullName>
    </recommendedName>
</protein>
<dbReference type="PANTHER" id="PTHR46708:SF2">
    <property type="entry name" value="FIBRONECTIN TYPE-III DOMAIN-CONTAINING PROTEIN"/>
    <property type="match status" value="1"/>
</dbReference>
<dbReference type="GO" id="GO:0005178">
    <property type="term" value="F:integrin binding"/>
    <property type="evidence" value="ECO:0007669"/>
    <property type="project" value="TreeGrafter"/>
</dbReference>
<dbReference type="GO" id="GO:0007160">
    <property type="term" value="P:cell-matrix adhesion"/>
    <property type="evidence" value="ECO:0007669"/>
    <property type="project" value="TreeGrafter"/>
</dbReference>
<comment type="function">
    <text evidence="18">Type XII collagen interacts with type I collagen-containing fibrils, the COL1 domain could be associated with the surface of the fibrils, and the COL2 and NC3 domains may be localized in the perifibrillar matrix.</text>
</comment>
<dbReference type="GO" id="GO:0007044">
    <property type="term" value="P:cell-substrate junction assembly"/>
    <property type="evidence" value="ECO:0007669"/>
    <property type="project" value="TreeGrafter"/>
</dbReference>
<dbReference type="InterPro" id="IPR036465">
    <property type="entry name" value="vWFA_dom_sf"/>
</dbReference>
<dbReference type="PROSITE" id="PS50853">
    <property type="entry name" value="FN3"/>
    <property type="match status" value="18"/>
</dbReference>
<dbReference type="InterPro" id="IPR036116">
    <property type="entry name" value="FN3_sf"/>
</dbReference>
<feature type="domain" description="Fibronectin type-III" evidence="23">
    <location>
        <begin position="2050"/>
        <end position="2142"/>
    </location>
</feature>
<dbReference type="FunFam" id="2.60.40.10:FF:000121">
    <property type="entry name" value="Collagen type XII alpha 1 chain"/>
    <property type="match status" value="6"/>
</dbReference>
<feature type="domain" description="Fibronectin type-III" evidence="23">
    <location>
        <begin position="1108"/>
        <end position="1198"/>
    </location>
</feature>
<feature type="region of interest" description="Disordered" evidence="21">
    <location>
        <begin position="2756"/>
        <end position="2832"/>
    </location>
</feature>
<comment type="pathway">
    <text evidence="3">Energy metabolism; oxidative phosphorylation.</text>
</comment>
<sequence length="2832" mass="309425">MLCSFQALRQISQRTLSSTARRQVQNKVPEKQKMFQEDNGIPVHLKGGVSDALLYRFTMALTVLVDPPSDLKFKIMNENMVQMSWRRSFSRIQGYKVTVVPTTDGPAKDINLPATATKTLIRDLIPDVEYVVTINSYDEKEESLPIFGQLTKCSLSALADLVFLVDGSWSVGRENFKYIRNIIAAITSAFDIGEDKTRVGIVQYSTDTRTEFNLNRYFKKGELLKAINTLPYKGGNTMTGDAMDYLIKNTFTEASGARKGFPKVAMIITDGKSQDPVEDYAKKLRNIGVEIFVLGIKGADVDEMRQMASSPFNKHVFNVADFNLIKDVQHELISQVCAGVDEQLNELVSGEEDVEPPSNLQVTEISSKSMRVTWEASSGQITGYKLQLIPMLAGSTRQELYVGPNVTFINARDLSPETEYQINLFALKGLTPSEPLVVMETTQPVKVSLECSLGVDVQADVVLLVDGSYSIGLSNFAKVRGFLEVLVKSFHIGHRKIQISLVQYSRDPYTEFALNTHNNLDDVLKAVRSFPYRGGSTNTGKAMTYVREKIFVPSKGARLNVPRVMILITDGKSSDAFKDPATKLRTSDVEIFAVGVKDAVRTELEAIANSPAETHVYTVEDFDAFQRISTELTQQICLRIEQELRAIKMRSLVSPRDLEFSEVTSRSFRTSWSTDSADVQSFLVKYGVASGGDEITISVPAETTSIVLTNLIPLTMYNVSVLSQYDKGDSFPLKGSETTLEEQGIPRNLRVSEEMMDSFRVTWGAAPGNVVLYRLSYSPIGGGDTKETTVLESETSIVLTELLPSTTYRVSVAAEYKSGVGGEMQIDGTTKEARGSPRDLQVSDFTVSSMRLSWVAAPGRVLQYRIAFRPSAGGESQEISAKGDATTALLKNLLPSTEYDLFVSAQYSSGVGEPLAGKGTTLEERGSPRDLVTKDITDTTIRASWTAAPGMVRSYRIAWKSLFDDESGEKSIPGDVTESVLENLTPETKYRISVFADYSSGEGDPLSGEATTEVSPNAKTLIVNEETENTLKVIWQAAPGGVVNYRVTYRPTAGGRQIATKVPGTLTTTVLRRLQPRTTYDIIVQPIYKRGEGKARQGVGTTLSPYKAPRNLQTSEPTKTSFRVSWDPAPGEVRGYKVTFHPRGDEVLLGELLVGPYDNTVVLEELRAGTKYSVSVAGMFDGGESMPLAGEEKTTLSDDPAPPPLDTPAEVQCKTKAKADIVVLVDGSWSIGRLNFKTIRAFLARMVGVFDIGPERVQVGLAQYSGDPRTEWHLNAHKTRKSLLNAVANLPYKGGNTLTGLALNFILQNNFKPEFGLRPNARKIGVLVTDGKSQDDIIKSSKSLRDQDIELYAVGVKNADENELRSIASDPDEIHMYNVADFSFLLDIVDDLNNNLCNSVKGPGGPDAPTNLITSEVTAQSFRASWTAPSGPVESYRVEYMTVAGDKPMELYVDGSTTTAVLSGLDSETMYKVNVYAVNGEQSSAPLQGREATLPLSSVRNLNIYNIGTTTMRVKWDAASGATGYLVLYEPVNATVPAVEKELRVGYDVTDVQLEQLLPNTEYTLTIYALHNEAASDPLTSQEVTLPLPAAGELQITEVTHSTMRLTWDPAPGKVRKYIITYKPTVGDSKEIEVDGRQTTNVLVNLISQTEYDAAVTPVYDEGPAAPMMGQATTDVVPTPKNLQFSEVTQTSFRATWDHGAPDVALYRIGWVEEGGTDIQYAILNSDENNHLLENLTPDTLYKVHVTAIYPDESESGDLMGNQRTLSEYKPPPPDPMSAPFNLQVYNATSSTLTVKWDPATGRVLRYRVAYVPTAGGPELTTQVGGKQNSVVLQKLTSDTPYTISVTSVYEDGEGGGITGRGKTKLLGAPKNLRVTDPTTSTLNVRWDPAEGNVRQYMVLYVPSIGGAEDMVRVTGGSTSTVLRNLQSDTGYTITVVPVYSEGEGGRLSGTGKTLVRGSPRNVQVYNPTPNSLNVRWEPAAGQVQQYRVIYAPLSGTRPSESVLVPGNTNNAFLDRLSPETPYSVNVVAVYSDGEGAQVTSDGTTLPRSGPRNLRVFDATTNSLSVNWDHAEGSVHQYRIIYAPTTGDPIEEFTVVPGRRNNVILQNLQPDTPYRISVVAVYPDGDGGQLTGDGRTVGLQEPRNLRVSDEWYTRFRVHWDAVPSPVLGYKLVYQPTVTDETLEVFVGDVTSYTLQNLLPGTTYDLKVYAQYDGGISGALTGQGTTLYLNVTDLTTYKVGWDTFCAQWSPHRSATSYRIKLNPVDASSSGQQEITISGAESTYCFNGLSPDALYNATVFAQTPNLEGPGVSVRERTLCKGAKADLVFLIDGSWSIGDDNFNKVLQFVFNTIGAFDVISPDGMQVSLVQYSDDAKIEYKLNTYSDKGMTLAALQLVRYRGGNTRTGVALKYIGEKVFTKESGMRRNVPKVLVVVTDGRSQDEVKKSAAILQHSGYSVFVIGVADVDYAELQNIGSKPSDRHLFIVDDFDAFEQIHDNLVTFLCETATSTCPLIYLNGFTSPGFRMLEAFNLTEKTFASVQGVSMEPGSFNSYIAYRLHKNAFLTQPTRDVHPEGLPSSYTVLLMFRLLPDSPNEAFDIWQITDKDYKPQVGVTVDASSKTISFYNKDTRGEIQKVTFDNDDVKKVFHGSFHKGNPGQTGPVGPVGPAGVRGPPGKEGPSGPRGPPGPMGPPGAHGMPGSTGKPGKQGDMGQLGPVGMKGEKGERGDFASQNMMRSIARQVCEQLMNGQMNRFNTMLNQIPNGYYSNRNNPGPPGPPGPTGNQGPRGEQGQAGLSGFPGSPGVPGPPGERGTYETPRELWNPTTLQLLSNREDWL</sequence>
<dbReference type="Gene3D" id="4.10.91.10">
    <property type="entry name" value="Cytochrome c oxidase, subunit VIIa"/>
    <property type="match status" value="1"/>
</dbReference>
<evidence type="ECO:0000256" key="14">
    <source>
        <dbReference type="ARBA" id="ARBA00023136"/>
    </source>
</evidence>
<dbReference type="InterPro" id="IPR048287">
    <property type="entry name" value="TSPN-like_N"/>
</dbReference>
<name>A0A444UJK3_ACIRT</name>
<evidence type="ECO:0000256" key="15">
    <source>
        <dbReference type="ARBA" id="ARBA00023157"/>
    </source>
</evidence>
<dbReference type="FunFam" id="2.60.40.10:FF:000554">
    <property type="entry name" value="collagen alpha-1(XII) chain isoform X1"/>
    <property type="match status" value="1"/>
</dbReference>
<dbReference type="GO" id="GO:0045277">
    <property type="term" value="C:respiratory chain complex IV"/>
    <property type="evidence" value="ECO:0007669"/>
    <property type="project" value="InterPro"/>
</dbReference>
<keyword evidence="7" id="KW-0732">Signal</keyword>
<dbReference type="FunFam" id="2.60.40.10:FF:000489">
    <property type="entry name" value="collagen alpha-1(XII) chain isoform X1"/>
    <property type="match status" value="1"/>
</dbReference>
<evidence type="ECO:0000256" key="17">
    <source>
        <dbReference type="ARBA" id="ARBA00049648"/>
    </source>
</evidence>
<dbReference type="InterPro" id="IPR050991">
    <property type="entry name" value="ECM_Regulatory_Proteins"/>
</dbReference>
<dbReference type="GO" id="GO:0007507">
    <property type="term" value="P:heart development"/>
    <property type="evidence" value="ECO:0007669"/>
    <property type="project" value="TreeGrafter"/>
</dbReference>
<comment type="subunit">
    <text evidence="19">Trimer of identical chains each containing 190 kDa of non-triple-helical sequences.</text>
</comment>
<feature type="region of interest" description="Disordered" evidence="21">
    <location>
        <begin position="2645"/>
        <end position="2723"/>
    </location>
</feature>
<feature type="domain" description="VWFA" evidence="22">
    <location>
        <begin position="1220"/>
        <end position="1392"/>
    </location>
</feature>
<keyword evidence="25" id="KW-1185">Reference proteome</keyword>
<evidence type="ECO:0000256" key="20">
    <source>
        <dbReference type="ARBA" id="ARBA00067989"/>
    </source>
</evidence>
<evidence type="ECO:0000256" key="7">
    <source>
        <dbReference type="ARBA" id="ARBA00022729"/>
    </source>
</evidence>
<proteinExistence type="inferred from homology"/>
<evidence type="ECO:0000256" key="19">
    <source>
        <dbReference type="ARBA" id="ARBA00064391"/>
    </source>
</evidence>
<feature type="domain" description="Fibronectin type-III" evidence="23">
    <location>
        <begin position="745"/>
        <end position="835"/>
    </location>
</feature>
<keyword evidence="14" id="KW-0472">Membrane</keyword>
<feature type="domain" description="Fibronectin type-III" evidence="23">
    <location>
        <begin position="836"/>
        <end position="925"/>
    </location>
</feature>
<evidence type="ECO:0000256" key="1">
    <source>
        <dbReference type="ARBA" id="ARBA00004273"/>
    </source>
</evidence>
<feature type="domain" description="VWFA" evidence="22">
    <location>
        <begin position="2323"/>
        <end position="2496"/>
    </location>
</feature>
<evidence type="ECO:0000256" key="5">
    <source>
        <dbReference type="ARBA" id="ARBA00022525"/>
    </source>
</evidence>
<keyword evidence="16" id="KW-0325">Glycoprotein</keyword>
<dbReference type="SUPFAM" id="SSF81419">
    <property type="entry name" value="Mitochondrial cytochrome c oxidase subunit VIIa"/>
    <property type="match status" value="1"/>
</dbReference>
<dbReference type="SMART" id="SM00060">
    <property type="entry name" value="FN3"/>
    <property type="match status" value="18"/>
</dbReference>
<feature type="domain" description="Fibronectin type-III" evidence="23">
    <location>
        <begin position="654"/>
        <end position="743"/>
    </location>
</feature>
<dbReference type="InterPro" id="IPR003961">
    <property type="entry name" value="FN3_dom"/>
</dbReference>
<feature type="domain" description="VWFA" evidence="22">
    <location>
        <begin position="460"/>
        <end position="636"/>
    </location>
</feature>
<dbReference type="EMBL" id="SCEB01214436">
    <property type="protein sequence ID" value="RXM35372.1"/>
    <property type="molecule type" value="Genomic_DNA"/>
</dbReference>
<dbReference type="FunFam" id="2.60.40.10:FF:000018">
    <property type="entry name" value="collagen alpha-1(XII) chain isoform X1"/>
    <property type="match status" value="5"/>
</dbReference>
<dbReference type="SMART" id="SM00210">
    <property type="entry name" value="TSPN"/>
    <property type="match status" value="1"/>
</dbReference>
<dbReference type="Pfam" id="PF00041">
    <property type="entry name" value="fn3"/>
    <property type="match status" value="17"/>
</dbReference>
<feature type="compositionally biased region" description="Low complexity" evidence="21">
    <location>
        <begin position="2651"/>
        <end position="2677"/>
    </location>
</feature>
<keyword evidence="5" id="KW-0964">Secreted</keyword>
<dbReference type="InterPro" id="IPR008160">
    <property type="entry name" value="Collagen"/>
</dbReference>
<evidence type="ECO:0000256" key="10">
    <source>
        <dbReference type="ARBA" id="ARBA00022889"/>
    </source>
</evidence>
<feature type="domain" description="Fibronectin type-III" evidence="23">
    <location>
        <begin position="1498"/>
        <end position="1589"/>
    </location>
</feature>
<feature type="domain" description="Fibronectin type-III" evidence="23">
    <location>
        <begin position="927"/>
        <end position="1017"/>
    </location>
</feature>
<feature type="domain" description="Fibronectin type-III" evidence="23">
    <location>
        <begin position="1408"/>
        <end position="1497"/>
    </location>
</feature>
<feature type="domain" description="Fibronectin type-III" evidence="23">
    <location>
        <begin position="1871"/>
        <end position="1958"/>
    </location>
</feature>
<feature type="compositionally biased region" description="Pro residues" evidence="21">
    <location>
        <begin position="2679"/>
        <end position="2688"/>
    </location>
</feature>
<feature type="domain" description="Fibronectin type-III" evidence="23">
    <location>
        <begin position="1779"/>
        <end position="1870"/>
    </location>
</feature>
<dbReference type="GO" id="GO:0002082">
    <property type="term" value="P:regulation of oxidative phosphorylation"/>
    <property type="evidence" value="ECO:0007669"/>
    <property type="project" value="UniProtKB-ARBA"/>
</dbReference>
<keyword evidence="6" id="KW-0272">Extracellular matrix</keyword>
<accession>A0A444UJK3</accession>
<evidence type="ECO:0000256" key="9">
    <source>
        <dbReference type="ARBA" id="ARBA00022792"/>
    </source>
</evidence>
<dbReference type="InterPro" id="IPR039297">
    <property type="entry name" value="COX7a"/>
</dbReference>
<feature type="domain" description="Fibronectin type-III" evidence="23">
    <location>
        <begin position="1959"/>
        <end position="2049"/>
    </location>
</feature>
<dbReference type="SUPFAM" id="SSF49265">
    <property type="entry name" value="Fibronectin type III"/>
    <property type="match status" value="12"/>
</dbReference>
<evidence type="ECO:0000259" key="22">
    <source>
        <dbReference type="PROSITE" id="PS50234"/>
    </source>
</evidence>
<dbReference type="Pfam" id="PF01391">
    <property type="entry name" value="Collagen"/>
    <property type="match status" value="2"/>
</dbReference>
<dbReference type="Gene3D" id="2.60.40.10">
    <property type="entry name" value="Immunoglobulins"/>
    <property type="match status" value="18"/>
</dbReference>
<dbReference type="InterPro" id="IPR013783">
    <property type="entry name" value="Ig-like_fold"/>
</dbReference>
<dbReference type="GO" id="GO:0005201">
    <property type="term" value="F:extracellular matrix structural constituent"/>
    <property type="evidence" value="ECO:0007669"/>
    <property type="project" value="TreeGrafter"/>
</dbReference>
<dbReference type="GO" id="GO:0005581">
    <property type="term" value="C:collagen trimer"/>
    <property type="evidence" value="ECO:0007669"/>
    <property type="project" value="UniProtKB-KW"/>
</dbReference>
<evidence type="ECO:0000256" key="13">
    <source>
        <dbReference type="ARBA" id="ARBA00023128"/>
    </source>
</evidence>
<dbReference type="GO" id="GO:0006123">
    <property type="term" value="P:mitochondrial electron transport, cytochrome c to oxygen"/>
    <property type="evidence" value="ECO:0007669"/>
    <property type="project" value="InterPro"/>
</dbReference>
<dbReference type="SMART" id="SM00327">
    <property type="entry name" value="VWA"/>
    <property type="match status" value="4"/>
</dbReference>
<comment type="subcellular location">
    <subcellularLocation>
        <location evidence="1">Mitochondrion inner membrane</location>
    </subcellularLocation>
    <subcellularLocation>
        <location evidence="2">Secreted</location>
        <location evidence="2">Extracellular space</location>
        <location evidence="2">Extracellular matrix</location>
    </subcellularLocation>
</comment>
<feature type="compositionally biased region" description="Polar residues" evidence="21">
    <location>
        <begin position="1111"/>
        <end position="1123"/>
    </location>
</feature>
<feature type="region of interest" description="Disordered" evidence="21">
    <location>
        <begin position="1095"/>
        <end position="1126"/>
    </location>
</feature>
<evidence type="ECO:0000256" key="11">
    <source>
        <dbReference type="ARBA" id="ARBA00022946"/>
    </source>
</evidence>
<feature type="domain" description="VWFA" evidence="22">
    <location>
        <begin position="160"/>
        <end position="336"/>
    </location>
</feature>
<gene>
    <name evidence="24" type="ORF">EOD39_4146</name>
</gene>
<dbReference type="GO" id="GO:0007399">
    <property type="term" value="P:nervous system development"/>
    <property type="evidence" value="ECO:0007669"/>
    <property type="project" value="TreeGrafter"/>
</dbReference>
<feature type="domain" description="Fibronectin type-III" evidence="23">
    <location>
        <begin position="2143"/>
        <end position="2229"/>
    </location>
</feature>
<keyword evidence="8" id="KW-0677">Repeat</keyword>
<evidence type="ECO:0000313" key="25">
    <source>
        <dbReference type="Proteomes" id="UP000289886"/>
    </source>
</evidence>
<evidence type="ECO:0000256" key="8">
    <source>
        <dbReference type="ARBA" id="ARBA00022737"/>
    </source>
</evidence>
<evidence type="ECO:0000256" key="4">
    <source>
        <dbReference type="ARBA" id="ARBA00009331"/>
    </source>
</evidence>
<evidence type="ECO:0000256" key="12">
    <source>
        <dbReference type="ARBA" id="ARBA00023119"/>
    </source>
</evidence>
<dbReference type="InterPro" id="IPR002035">
    <property type="entry name" value="VWF_A"/>
</dbReference>
<feature type="compositionally biased region" description="Low complexity" evidence="21">
    <location>
        <begin position="2758"/>
        <end position="2767"/>
    </location>
</feature>
<dbReference type="Pfam" id="PF00092">
    <property type="entry name" value="VWA"/>
    <property type="match status" value="4"/>
</dbReference>
<dbReference type="InterPro" id="IPR036539">
    <property type="entry name" value="Cyt_c_oxidase_su7a_sf"/>
</dbReference>
<dbReference type="GO" id="GO:0005743">
    <property type="term" value="C:mitochondrial inner membrane"/>
    <property type="evidence" value="ECO:0007669"/>
    <property type="project" value="UniProtKB-SubCell"/>
</dbReference>
<dbReference type="SUPFAM" id="SSF49899">
    <property type="entry name" value="Concanavalin A-like lectins/glucanases"/>
    <property type="match status" value="1"/>
</dbReference>
<keyword evidence="12 24" id="KW-0176">Collagen</keyword>
<comment type="similarity">
    <text evidence="4">Belongs to the cytochrome c oxidase VIIa family.</text>
</comment>
<evidence type="ECO:0000256" key="2">
    <source>
        <dbReference type="ARBA" id="ARBA00004498"/>
    </source>
</evidence>
<dbReference type="Pfam" id="PF02238">
    <property type="entry name" value="COX7a"/>
    <property type="match status" value="1"/>
</dbReference>
<keyword evidence="9" id="KW-0999">Mitochondrion inner membrane</keyword>
<dbReference type="GO" id="GO:0043394">
    <property type="term" value="F:proteoglycan binding"/>
    <property type="evidence" value="ECO:0007669"/>
    <property type="project" value="TreeGrafter"/>
</dbReference>
<evidence type="ECO:0000256" key="6">
    <source>
        <dbReference type="ARBA" id="ARBA00022530"/>
    </source>
</evidence>
<comment type="caution">
    <text evidence="24">The sequence shown here is derived from an EMBL/GenBank/DDBJ whole genome shotgun (WGS) entry which is preliminary data.</text>
</comment>
<dbReference type="InterPro" id="IPR013320">
    <property type="entry name" value="ConA-like_dom_sf"/>
</dbReference>
<organism evidence="24 25">
    <name type="scientific">Acipenser ruthenus</name>
    <name type="common">Sterlet sturgeon</name>
    <dbReference type="NCBI Taxonomy" id="7906"/>
    <lineage>
        <taxon>Eukaryota</taxon>
        <taxon>Metazoa</taxon>
        <taxon>Chordata</taxon>
        <taxon>Craniata</taxon>
        <taxon>Vertebrata</taxon>
        <taxon>Euteleostomi</taxon>
        <taxon>Actinopterygii</taxon>
        <taxon>Chondrostei</taxon>
        <taxon>Acipenseriformes</taxon>
        <taxon>Acipenseridae</taxon>
        <taxon>Acipenser</taxon>
    </lineage>
</organism>
<dbReference type="FunFam" id="3.40.50.410:FF:000001">
    <property type="entry name" value="Collagen, type XII, alpha 1"/>
    <property type="match status" value="4"/>
</dbReference>
<dbReference type="SUPFAM" id="SSF53300">
    <property type="entry name" value="vWA-like"/>
    <property type="match status" value="4"/>
</dbReference>